<evidence type="ECO:0000256" key="3">
    <source>
        <dbReference type="ARBA" id="ARBA00023002"/>
    </source>
</evidence>
<gene>
    <name evidence="5" type="ORF">AVDCRST_MAG64-3778</name>
</gene>
<dbReference type="PROSITE" id="PS00798">
    <property type="entry name" value="ALDOKETO_REDUCTASE_1"/>
    <property type="match status" value="1"/>
</dbReference>
<name>A0A6J4Q793_9BACT</name>
<dbReference type="EMBL" id="CADCUQ010000874">
    <property type="protein sequence ID" value="CAA9435579.1"/>
    <property type="molecule type" value="Genomic_DNA"/>
</dbReference>
<dbReference type="GO" id="GO:0051596">
    <property type="term" value="P:methylglyoxal catabolic process"/>
    <property type="evidence" value="ECO:0007669"/>
    <property type="project" value="TreeGrafter"/>
</dbReference>
<evidence type="ECO:0000259" key="4">
    <source>
        <dbReference type="Pfam" id="PF00248"/>
    </source>
</evidence>
<feature type="domain" description="NADP-dependent oxidoreductase" evidence="4">
    <location>
        <begin position="4"/>
        <end position="63"/>
    </location>
</feature>
<dbReference type="InterPro" id="IPR020471">
    <property type="entry name" value="AKR"/>
</dbReference>
<dbReference type="AlphaFoldDB" id="A0A6J4Q793"/>
<evidence type="ECO:0000256" key="1">
    <source>
        <dbReference type="ARBA" id="ARBA00007905"/>
    </source>
</evidence>
<dbReference type="InterPro" id="IPR023210">
    <property type="entry name" value="NADP_OxRdtase_dom"/>
</dbReference>
<protein>
    <submittedName>
        <fullName evidence="5">2,5-diketo-D-gluconic acid reductase</fullName>
        <ecNumber evidence="5">1.1.1.-</ecNumber>
    </submittedName>
</protein>
<dbReference type="Gene3D" id="3.20.20.100">
    <property type="entry name" value="NADP-dependent oxidoreductase domain"/>
    <property type="match status" value="1"/>
</dbReference>
<organism evidence="5">
    <name type="scientific">uncultured Phycisphaerae bacterium</name>
    <dbReference type="NCBI Taxonomy" id="904963"/>
    <lineage>
        <taxon>Bacteria</taxon>
        <taxon>Pseudomonadati</taxon>
        <taxon>Planctomycetota</taxon>
        <taxon>Phycisphaerae</taxon>
        <taxon>environmental samples</taxon>
    </lineage>
</organism>
<dbReference type="PANTHER" id="PTHR43827">
    <property type="entry name" value="2,5-DIKETO-D-GLUCONIC ACID REDUCTASE"/>
    <property type="match status" value="1"/>
</dbReference>
<dbReference type="SUPFAM" id="SSF51430">
    <property type="entry name" value="NAD(P)-linked oxidoreductase"/>
    <property type="match status" value="1"/>
</dbReference>
<reference evidence="5" key="1">
    <citation type="submission" date="2020-02" db="EMBL/GenBank/DDBJ databases">
        <authorList>
            <person name="Meier V. D."/>
        </authorList>
    </citation>
    <scope>NUCLEOTIDE SEQUENCE</scope>
    <source>
        <strain evidence="5">AVDCRST_MAG64</strain>
    </source>
</reference>
<dbReference type="GO" id="GO:1990002">
    <property type="term" value="F:methylglyoxal reductase (NADPH) (acetol producing) activity"/>
    <property type="evidence" value="ECO:0007669"/>
    <property type="project" value="TreeGrafter"/>
</dbReference>
<dbReference type="EC" id="1.1.1.-" evidence="5"/>
<keyword evidence="2" id="KW-0521">NADP</keyword>
<evidence type="ECO:0000313" key="5">
    <source>
        <dbReference type="EMBL" id="CAA9435579.1"/>
    </source>
</evidence>
<feature type="non-terminal residue" evidence="5">
    <location>
        <position position="67"/>
    </location>
</feature>
<dbReference type="PANTHER" id="PTHR43827:SF3">
    <property type="entry name" value="NADP-DEPENDENT OXIDOREDUCTASE DOMAIN-CONTAINING PROTEIN"/>
    <property type="match status" value="1"/>
</dbReference>
<comment type="similarity">
    <text evidence="1">Belongs to the aldo/keto reductase family.</text>
</comment>
<dbReference type="InterPro" id="IPR036812">
    <property type="entry name" value="NAD(P)_OxRdtase_dom_sf"/>
</dbReference>
<evidence type="ECO:0000256" key="2">
    <source>
        <dbReference type="ARBA" id="ARBA00022857"/>
    </source>
</evidence>
<dbReference type="Pfam" id="PF00248">
    <property type="entry name" value="Aldo_ket_red"/>
    <property type="match status" value="1"/>
</dbReference>
<dbReference type="InterPro" id="IPR018170">
    <property type="entry name" value="Aldo/ket_reductase_CS"/>
</dbReference>
<keyword evidence="3 5" id="KW-0560">Oxidoreductase</keyword>
<accession>A0A6J4Q793</accession>
<proteinExistence type="inferred from homology"/>
<sequence>MPLLGLGTWQLKGEEAARATADALELGYRHLDTATVYRNEREVGAGLRQSGIGRDQVFLTTKVLPSA</sequence>